<accession>A0ABP4PWB8</accession>
<keyword evidence="3" id="KW-1185">Reference proteome</keyword>
<comment type="caution">
    <text evidence="2">The sequence shown here is derived from an EMBL/GenBank/DDBJ whole genome shotgun (WGS) entry which is preliminary data.</text>
</comment>
<organism evidence="2 3">
    <name type="scientific">Kribbella sancticallisti</name>
    <dbReference type="NCBI Taxonomy" id="460087"/>
    <lineage>
        <taxon>Bacteria</taxon>
        <taxon>Bacillati</taxon>
        <taxon>Actinomycetota</taxon>
        <taxon>Actinomycetes</taxon>
        <taxon>Propionibacteriales</taxon>
        <taxon>Kribbellaceae</taxon>
        <taxon>Kribbella</taxon>
    </lineage>
</organism>
<name>A0ABP4PWB8_9ACTN</name>
<dbReference type="Gene3D" id="3.30.450.40">
    <property type="match status" value="1"/>
</dbReference>
<sequence>MKAVQDFQPALAGAGDLAAIARIVRSAARDVTGAQGATFVLRENENCFYADEDAIAPLWKGQRFPLTACISGWAMLHDETAIVPDIETDPRIPIEAYRTTFVRSLVMVPVGSPPVAAIGAYWSRTGTPPADRVATLEHLAQLTAEAVTRVGFNDAPWAPNFRYALDRDTA</sequence>
<gene>
    <name evidence="2" type="ORF">GCM10009789_53730</name>
</gene>
<dbReference type="InterPro" id="IPR003018">
    <property type="entry name" value="GAF"/>
</dbReference>
<evidence type="ECO:0000259" key="1">
    <source>
        <dbReference type="Pfam" id="PF13185"/>
    </source>
</evidence>
<reference evidence="3" key="1">
    <citation type="journal article" date="2019" name="Int. J. Syst. Evol. Microbiol.">
        <title>The Global Catalogue of Microorganisms (GCM) 10K type strain sequencing project: providing services to taxonomists for standard genome sequencing and annotation.</title>
        <authorList>
            <consortium name="The Broad Institute Genomics Platform"/>
            <consortium name="The Broad Institute Genome Sequencing Center for Infectious Disease"/>
            <person name="Wu L."/>
            <person name="Ma J."/>
        </authorList>
    </citation>
    <scope>NUCLEOTIDE SEQUENCE [LARGE SCALE GENOMIC DNA]</scope>
    <source>
        <strain evidence="3">JCM 14969</strain>
    </source>
</reference>
<dbReference type="RefSeq" id="WP_344218629.1">
    <property type="nucleotide sequence ID" value="NZ_BAAAOS010000038.1"/>
</dbReference>
<feature type="domain" description="GAF" evidence="1">
    <location>
        <begin position="16"/>
        <end position="147"/>
    </location>
</feature>
<proteinExistence type="predicted"/>
<evidence type="ECO:0000313" key="3">
    <source>
        <dbReference type="Proteomes" id="UP001500393"/>
    </source>
</evidence>
<dbReference type="InterPro" id="IPR029016">
    <property type="entry name" value="GAF-like_dom_sf"/>
</dbReference>
<evidence type="ECO:0000313" key="2">
    <source>
        <dbReference type="EMBL" id="GAA1592945.1"/>
    </source>
</evidence>
<dbReference type="Proteomes" id="UP001500393">
    <property type="component" value="Unassembled WGS sequence"/>
</dbReference>
<dbReference type="EMBL" id="BAAAOS010000038">
    <property type="protein sequence ID" value="GAA1592945.1"/>
    <property type="molecule type" value="Genomic_DNA"/>
</dbReference>
<dbReference type="SUPFAM" id="SSF55781">
    <property type="entry name" value="GAF domain-like"/>
    <property type="match status" value="1"/>
</dbReference>
<protein>
    <recommendedName>
        <fullName evidence="1">GAF domain-containing protein</fullName>
    </recommendedName>
</protein>
<dbReference type="Pfam" id="PF13185">
    <property type="entry name" value="GAF_2"/>
    <property type="match status" value="1"/>
</dbReference>